<evidence type="ECO:0000256" key="4">
    <source>
        <dbReference type="SAM" id="SignalP"/>
    </source>
</evidence>
<dbReference type="EMBL" id="LC146497">
    <property type="protein sequence ID" value="BAV78801.1"/>
    <property type="molecule type" value="mRNA"/>
</dbReference>
<sequence length="120" mass="13813">MWVKVLLAWLLAALALVAASSDWSQSSSSHLYSPLLQDDDWRGKRTGPSLSVANPIEVLRNRLLLEIARRRLQKQGGQAEQNREFLKNIGKRHTMPYRSFDRRFLDSSDYRLSSGEWEAP</sequence>
<evidence type="ECO:0000259" key="5">
    <source>
        <dbReference type="SMART" id="SM00039"/>
    </source>
</evidence>
<comment type="subcellular location">
    <subcellularLocation>
        <location evidence="1">Secreted</location>
    </subcellularLocation>
</comment>
<proteinExistence type="evidence at transcript level"/>
<gene>
    <name evidence="6" type="primary">DH44</name>
</gene>
<evidence type="ECO:0000256" key="3">
    <source>
        <dbReference type="ARBA" id="ARBA00022702"/>
    </source>
</evidence>
<evidence type="ECO:0000313" key="6">
    <source>
        <dbReference type="EMBL" id="BAV78801.1"/>
    </source>
</evidence>
<dbReference type="GO" id="GO:0005179">
    <property type="term" value="F:hormone activity"/>
    <property type="evidence" value="ECO:0007669"/>
    <property type="project" value="UniProtKB-KW"/>
</dbReference>
<accession>A0A1I9FZI5</accession>
<keyword evidence="2" id="KW-0964">Secreted</keyword>
<organism evidence="6">
    <name type="scientific">Plautia stali</name>
    <name type="common">Stink bug</name>
    <dbReference type="NCBI Taxonomy" id="106108"/>
    <lineage>
        <taxon>Eukaryota</taxon>
        <taxon>Metazoa</taxon>
        <taxon>Ecdysozoa</taxon>
        <taxon>Arthropoda</taxon>
        <taxon>Hexapoda</taxon>
        <taxon>Insecta</taxon>
        <taxon>Pterygota</taxon>
        <taxon>Neoptera</taxon>
        <taxon>Paraneoptera</taxon>
        <taxon>Hemiptera</taxon>
        <taxon>Heteroptera</taxon>
        <taxon>Panheteroptera</taxon>
        <taxon>Pentatomomorpha</taxon>
        <taxon>Pentatomoidea</taxon>
        <taxon>Pentatomidae</taxon>
        <taxon>Pentatominae</taxon>
        <taxon>Plautia</taxon>
    </lineage>
</organism>
<dbReference type="PROSITE" id="PS00511">
    <property type="entry name" value="CRF"/>
    <property type="match status" value="1"/>
</dbReference>
<dbReference type="SMART" id="SM00039">
    <property type="entry name" value="CRF"/>
    <property type="match status" value="1"/>
</dbReference>
<evidence type="ECO:0000256" key="1">
    <source>
        <dbReference type="ARBA" id="ARBA00004613"/>
    </source>
</evidence>
<feature type="chain" id="PRO_5009328248" evidence="4">
    <location>
        <begin position="20"/>
        <end position="120"/>
    </location>
</feature>
<name>A0A1I9FZI5_PLAST</name>
<feature type="signal peptide" evidence="4">
    <location>
        <begin position="1"/>
        <end position="19"/>
    </location>
</feature>
<evidence type="ECO:0000256" key="2">
    <source>
        <dbReference type="ARBA" id="ARBA00022525"/>
    </source>
</evidence>
<protein>
    <submittedName>
        <fullName evidence="6">Diuretic hormone 44</fullName>
    </submittedName>
</protein>
<reference evidence="6" key="1">
    <citation type="submission" date="2016-04" db="EMBL/GenBank/DDBJ databases">
        <title>Identification of allatostatic molecules in the brown-winged green bug Plautia stali.</title>
        <authorList>
            <person name="Matsumoto K."/>
            <person name="Suetsugu Y."/>
            <person name="Tanaka Y."/>
            <person name="Kotaki T."/>
            <person name="Goto S.G."/>
            <person name="Shinoda T."/>
            <person name="Shiga S."/>
        </authorList>
    </citation>
    <scope>NUCLEOTIDE SEQUENCE</scope>
</reference>
<dbReference type="GO" id="GO:0005576">
    <property type="term" value="C:extracellular region"/>
    <property type="evidence" value="ECO:0007669"/>
    <property type="project" value="UniProtKB-SubCell"/>
</dbReference>
<dbReference type="InterPro" id="IPR000187">
    <property type="entry name" value="CRF"/>
</dbReference>
<keyword evidence="4" id="KW-0732">Signal</keyword>
<dbReference type="Pfam" id="PF00473">
    <property type="entry name" value="CRF"/>
    <property type="match status" value="1"/>
</dbReference>
<feature type="domain" description="Corticotropin-releasing factor" evidence="5">
    <location>
        <begin position="46"/>
        <end position="89"/>
    </location>
</feature>
<dbReference type="AlphaFoldDB" id="A0A1I9FZI5"/>
<keyword evidence="3" id="KW-0372">Hormone</keyword>
<dbReference type="InterPro" id="IPR018446">
    <property type="entry name" value="Corticotropin-releasing_fac_CS"/>
</dbReference>